<dbReference type="AlphaFoldDB" id="A0AAW6T0B9"/>
<proteinExistence type="predicted"/>
<dbReference type="RefSeq" id="WP_280618615.1">
    <property type="nucleotide sequence ID" value="NZ_JAROYP010000021.1"/>
</dbReference>
<reference evidence="2" key="1">
    <citation type="submission" date="2023-03" db="EMBL/GenBank/DDBJ databases">
        <title>Bacterial isolates from washroom surfaces on a university campus.</title>
        <authorList>
            <person name="Holman D.B."/>
            <person name="Gzyl K.E."/>
            <person name="Taheri A.E."/>
        </authorList>
    </citation>
    <scope>NUCLEOTIDE SEQUENCE</scope>
    <source>
        <strain evidence="2">RD03</strain>
    </source>
</reference>
<protein>
    <recommendedName>
        <fullName evidence="4">Lipoprotein</fullName>
    </recommendedName>
</protein>
<evidence type="ECO:0000256" key="1">
    <source>
        <dbReference type="SAM" id="SignalP"/>
    </source>
</evidence>
<sequence length="153" mass="18019">MKLKIFIMFLLGLLLLNACSRDSNGEFIKIIESNLDNKKISIKDITEIKLDKFNIFTYQDSGYLYLFVFEKNKLVISDSMSKEELEINPQWEYHENNQREVYLISGGFKNKSVSSIMMNKTLIMPNIIRMNSYNIFFEIFDEKVSLPIDITFN</sequence>
<organism evidence="2 3">
    <name type="scientific">Heyndrickxia oleronia</name>
    <dbReference type="NCBI Taxonomy" id="38875"/>
    <lineage>
        <taxon>Bacteria</taxon>
        <taxon>Bacillati</taxon>
        <taxon>Bacillota</taxon>
        <taxon>Bacilli</taxon>
        <taxon>Bacillales</taxon>
        <taxon>Bacillaceae</taxon>
        <taxon>Heyndrickxia</taxon>
    </lineage>
</organism>
<gene>
    <name evidence="2" type="ORF">P5X88_23715</name>
</gene>
<evidence type="ECO:0000313" key="2">
    <source>
        <dbReference type="EMBL" id="MDH5163948.1"/>
    </source>
</evidence>
<evidence type="ECO:0008006" key="4">
    <source>
        <dbReference type="Google" id="ProtNLM"/>
    </source>
</evidence>
<comment type="caution">
    <text evidence="2">The sequence shown here is derived from an EMBL/GenBank/DDBJ whole genome shotgun (WGS) entry which is preliminary data.</text>
</comment>
<dbReference type="Proteomes" id="UP001159179">
    <property type="component" value="Unassembled WGS sequence"/>
</dbReference>
<dbReference type="EMBL" id="JAROYP010000021">
    <property type="protein sequence ID" value="MDH5163948.1"/>
    <property type="molecule type" value="Genomic_DNA"/>
</dbReference>
<accession>A0AAW6T0B9</accession>
<feature type="chain" id="PRO_5043745276" description="Lipoprotein" evidence="1">
    <location>
        <begin position="21"/>
        <end position="153"/>
    </location>
</feature>
<keyword evidence="1" id="KW-0732">Signal</keyword>
<name>A0AAW6T0B9_9BACI</name>
<feature type="signal peptide" evidence="1">
    <location>
        <begin position="1"/>
        <end position="20"/>
    </location>
</feature>
<evidence type="ECO:0000313" key="3">
    <source>
        <dbReference type="Proteomes" id="UP001159179"/>
    </source>
</evidence>